<sequence>MNPKAGRSDKQHSATSSFVEFLEFIKEPVQTKTNHKMQLEMRIREFKTLLAKLEALEQDTSLTSISKKSEDESFNKLNKPYKIIEYLKLVFKSGLAILWRSLYLKKKDSH</sequence>
<reference evidence="1" key="1">
    <citation type="submission" date="2021-03" db="EMBL/GenBank/DDBJ databases">
        <title>Draft genome sequence of rust myrtle Austropuccinia psidii MF-1, a brazilian biotype.</title>
        <authorList>
            <person name="Quecine M.C."/>
            <person name="Pachon D.M.R."/>
            <person name="Bonatelli M.L."/>
            <person name="Correr F.H."/>
            <person name="Franceschini L.M."/>
            <person name="Leite T.F."/>
            <person name="Margarido G.R.A."/>
            <person name="Almeida C.A."/>
            <person name="Ferrarezi J.A."/>
            <person name="Labate C.A."/>
        </authorList>
    </citation>
    <scope>NUCLEOTIDE SEQUENCE</scope>
    <source>
        <strain evidence="1">MF-1</strain>
    </source>
</reference>
<accession>A0A9Q3F510</accession>
<gene>
    <name evidence="1" type="ORF">O181_073448</name>
</gene>
<organism evidence="1 2">
    <name type="scientific">Austropuccinia psidii MF-1</name>
    <dbReference type="NCBI Taxonomy" id="1389203"/>
    <lineage>
        <taxon>Eukaryota</taxon>
        <taxon>Fungi</taxon>
        <taxon>Dikarya</taxon>
        <taxon>Basidiomycota</taxon>
        <taxon>Pucciniomycotina</taxon>
        <taxon>Pucciniomycetes</taxon>
        <taxon>Pucciniales</taxon>
        <taxon>Sphaerophragmiaceae</taxon>
        <taxon>Austropuccinia</taxon>
    </lineage>
</organism>
<evidence type="ECO:0000313" key="1">
    <source>
        <dbReference type="EMBL" id="MBW0533733.1"/>
    </source>
</evidence>
<comment type="caution">
    <text evidence="1">The sequence shown here is derived from an EMBL/GenBank/DDBJ whole genome shotgun (WGS) entry which is preliminary data.</text>
</comment>
<protein>
    <submittedName>
        <fullName evidence="1">Uncharacterized protein</fullName>
    </submittedName>
</protein>
<evidence type="ECO:0000313" key="2">
    <source>
        <dbReference type="Proteomes" id="UP000765509"/>
    </source>
</evidence>
<dbReference type="EMBL" id="AVOT02038793">
    <property type="protein sequence ID" value="MBW0533733.1"/>
    <property type="molecule type" value="Genomic_DNA"/>
</dbReference>
<proteinExistence type="predicted"/>
<name>A0A9Q3F510_9BASI</name>
<dbReference type="AlphaFoldDB" id="A0A9Q3F510"/>
<keyword evidence="2" id="KW-1185">Reference proteome</keyword>
<dbReference type="Proteomes" id="UP000765509">
    <property type="component" value="Unassembled WGS sequence"/>
</dbReference>